<dbReference type="OrthoDB" id="10693075at2759"/>
<feature type="region of interest" description="Disordered" evidence="1">
    <location>
        <begin position="2193"/>
        <end position="2296"/>
    </location>
</feature>
<feature type="compositionally biased region" description="Polar residues" evidence="1">
    <location>
        <begin position="2195"/>
        <end position="2220"/>
    </location>
</feature>
<protein>
    <submittedName>
        <fullName evidence="2">Uncharacterized protein</fullName>
    </submittedName>
</protein>
<feature type="region of interest" description="Disordered" evidence="1">
    <location>
        <begin position="1037"/>
        <end position="1076"/>
    </location>
</feature>
<feature type="region of interest" description="Disordered" evidence="1">
    <location>
        <begin position="1392"/>
        <end position="1418"/>
    </location>
</feature>
<accession>A0A8K0GEL5</accession>
<feature type="region of interest" description="Disordered" evidence="1">
    <location>
        <begin position="123"/>
        <end position="193"/>
    </location>
</feature>
<dbReference type="EMBL" id="VTPC01001491">
    <property type="protein sequence ID" value="KAF2901800.1"/>
    <property type="molecule type" value="Genomic_DNA"/>
</dbReference>
<reference evidence="2" key="1">
    <citation type="submission" date="2019-08" db="EMBL/GenBank/DDBJ databases">
        <title>The genome of the North American firefly Photinus pyralis.</title>
        <authorList>
            <consortium name="Photinus pyralis genome working group"/>
            <person name="Fallon T.R."/>
            <person name="Sander Lower S.E."/>
            <person name="Weng J.-K."/>
        </authorList>
    </citation>
    <scope>NUCLEOTIDE SEQUENCE</scope>
    <source>
        <strain evidence="2">TRF0915ILg1</strain>
        <tissue evidence="2">Whole body</tissue>
    </source>
</reference>
<feature type="region of interest" description="Disordered" evidence="1">
    <location>
        <begin position="1578"/>
        <end position="1598"/>
    </location>
</feature>
<feature type="compositionally biased region" description="Polar residues" evidence="1">
    <location>
        <begin position="853"/>
        <end position="863"/>
    </location>
</feature>
<feature type="region of interest" description="Disordered" evidence="1">
    <location>
        <begin position="361"/>
        <end position="389"/>
    </location>
</feature>
<feature type="compositionally biased region" description="Basic and acidic residues" evidence="1">
    <location>
        <begin position="592"/>
        <end position="602"/>
    </location>
</feature>
<feature type="region of interest" description="Disordered" evidence="1">
    <location>
        <begin position="750"/>
        <end position="831"/>
    </location>
</feature>
<feature type="compositionally biased region" description="Polar residues" evidence="1">
    <location>
        <begin position="2237"/>
        <end position="2283"/>
    </location>
</feature>
<feature type="region of interest" description="Disordered" evidence="1">
    <location>
        <begin position="691"/>
        <end position="734"/>
    </location>
</feature>
<feature type="compositionally biased region" description="Polar residues" evidence="1">
    <location>
        <begin position="1113"/>
        <end position="1131"/>
    </location>
</feature>
<feature type="region of interest" description="Disordered" evidence="1">
    <location>
        <begin position="851"/>
        <end position="877"/>
    </location>
</feature>
<feature type="compositionally biased region" description="Polar residues" evidence="1">
    <location>
        <begin position="639"/>
        <end position="653"/>
    </location>
</feature>
<keyword evidence="3" id="KW-1185">Reference proteome</keyword>
<feature type="compositionally biased region" description="Low complexity" evidence="1">
    <location>
        <begin position="1064"/>
        <end position="1073"/>
    </location>
</feature>
<feature type="compositionally biased region" description="Polar residues" evidence="1">
    <location>
        <begin position="569"/>
        <end position="580"/>
    </location>
</feature>
<feature type="compositionally biased region" description="Basic and acidic residues" evidence="1">
    <location>
        <begin position="361"/>
        <end position="372"/>
    </location>
</feature>
<evidence type="ECO:0000256" key="1">
    <source>
        <dbReference type="SAM" id="MobiDB-lite"/>
    </source>
</evidence>
<feature type="compositionally biased region" description="Basic and acidic residues" evidence="1">
    <location>
        <begin position="1227"/>
        <end position="1242"/>
    </location>
</feature>
<feature type="compositionally biased region" description="Polar residues" evidence="1">
    <location>
        <begin position="1343"/>
        <end position="1362"/>
    </location>
</feature>
<feature type="compositionally biased region" description="Polar residues" evidence="1">
    <location>
        <begin position="1392"/>
        <end position="1408"/>
    </location>
</feature>
<dbReference type="Proteomes" id="UP000801492">
    <property type="component" value="Unassembled WGS sequence"/>
</dbReference>
<feature type="compositionally biased region" description="Basic and acidic residues" evidence="1">
    <location>
        <begin position="864"/>
        <end position="877"/>
    </location>
</feature>
<feature type="region of interest" description="Disordered" evidence="1">
    <location>
        <begin position="558"/>
        <end position="662"/>
    </location>
</feature>
<evidence type="ECO:0000313" key="3">
    <source>
        <dbReference type="Proteomes" id="UP000801492"/>
    </source>
</evidence>
<feature type="compositionally biased region" description="Polar residues" evidence="1">
    <location>
        <begin position="765"/>
        <end position="784"/>
    </location>
</feature>
<feature type="region of interest" description="Disordered" evidence="1">
    <location>
        <begin position="2365"/>
        <end position="2389"/>
    </location>
</feature>
<feature type="compositionally biased region" description="Basic and acidic residues" evidence="1">
    <location>
        <begin position="1327"/>
        <end position="1342"/>
    </location>
</feature>
<feature type="compositionally biased region" description="Low complexity" evidence="1">
    <location>
        <begin position="150"/>
        <end position="161"/>
    </location>
</feature>
<gene>
    <name evidence="2" type="ORF">ILUMI_04383</name>
</gene>
<proteinExistence type="predicted"/>
<comment type="caution">
    <text evidence="2">The sequence shown here is derived from an EMBL/GenBank/DDBJ whole genome shotgun (WGS) entry which is preliminary data.</text>
</comment>
<feature type="compositionally biased region" description="Basic and acidic residues" evidence="1">
    <location>
        <begin position="1364"/>
        <end position="1377"/>
    </location>
</feature>
<evidence type="ECO:0000313" key="2">
    <source>
        <dbReference type="EMBL" id="KAF2901800.1"/>
    </source>
</evidence>
<feature type="region of interest" description="Disordered" evidence="1">
    <location>
        <begin position="1310"/>
        <end position="1377"/>
    </location>
</feature>
<organism evidence="2 3">
    <name type="scientific">Ignelater luminosus</name>
    <name type="common">Cucubano</name>
    <name type="synonym">Pyrophorus luminosus</name>
    <dbReference type="NCBI Taxonomy" id="2038154"/>
    <lineage>
        <taxon>Eukaryota</taxon>
        <taxon>Metazoa</taxon>
        <taxon>Ecdysozoa</taxon>
        <taxon>Arthropoda</taxon>
        <taxon>Hexapoda</taxon>
        <taxon>Insecta</taxon>
        <taxon>Pterygota</taxon>
        <taxon>Neoptera</taxon>
        <taxon>Endopterygota</taxon>
        <taxon>Coleoptera</taxon>
        <taxon>Polyphaga</taxon>
        <taxon>Elateriformia</taxon>
        <taxon>Elateroidea</taxon>
        <taxon>Elateridae</taxon>
        <taxon>Agrypninae</taxon>
        <taxon>Pyrophorini</taxon>
        <taxon>Ignelater</taxon>
    </lineage>
</organism>
<feature type="compositionally biased region" description="Low complexity" evidence="1">
    <location>
        <begin position="170"/>
        <end position="185"/>
    </location>
</feature>
<feature type="compositionally biased region" description="Polar residues" evidence="1">
    <location>
        <begin position="706"/>
        <end position="727"/>
    </location>
</feature>
<feature type="region of interest" description="Disordered" evidence="1">
    <location>
        <begin position="1227"/>
        <end position="1261"/>
    </location>
</feature>
<feature type="region of interest" description="Disordered" evidence="1">
    <location>
        <begin position="1111"/>
        <end position="1131"/>
    </location>
</feature>
<feature type="compositionally biased region" description="Polar residues" evidence="1">
    <location>
        <begin position="135"/>
        <end position="149"/>
    </location>
</feature>
<feature type="compositionally biased region" description="Basic and acidic residues" evidence="1">
    <location>
        <begin position="2284"/>
        <end position="2294"/>
    </location>
</feature>
<feature type="compositionally biased region" description="Polar residues" evidence="1">
    <location>
        <begin position="806"/>
        <end position="831"/>
    </location>
</feature>
<sequence>MGGGNYYWHYWQNYEDDNSYLRPFRYNPLREQDVHSSNTIPPLLPQHDANIQQMGQPYLYNDNRHLRNDANEVQNRLGHNNYSYDRSNIPQLINESYHNTNQYNYDRPNYYSGYYYPETYRRPYKRRPAGGQGVRTFTSFNSNAEQNRQSSSTETSNGNEEAVGKDYSDNLKNTSNNNNTQLEETLSTEKNKSTHQLTEAVCSSNNELINSAVAITSTNDITETTQGLDNTTITDMDIDSDAETVWIDKEKADKENNEISIDCINTRSSFMSYKCEKDDEGNTITKRTVIKKILSDFDVDDGTDYVVIDECDETNGYINKNASTKRKNSESDVHVNTKIPRLDNKIKEEDTAEIPENNLCKEKEEYQKRESSKGSIGSPAGKTISEQRKISNDVINTPLERILGKNDKEKEVKRKSFANEMLHKAIDVSVAPKENKVLTQMVKISHIDASSNDDNVKENSKEAHSSCSSKRDMIECSKALVSTEEKETKNEVSATQLHQPIIDKILTTENRRKSISLETNNFGEKKLHREDIKNSSEKTVNASKKTFQDRADFTKYCIPKKTSRDSSEQKNMNSKQQNSIPLKKLGLRHSIKTTDEKVHNIDSKLQPPVSKSLPKQDIERTTNSTPKKCNRQERRKSESLNVQKDNSNSSGSVSKIVDDHSHNLKNEKTNLNEKVLEHATDVQLCTSKKSNKENVNRTGSIEDCQKTNLNEKTPQSSSISKKINQTVSRRRSSRLESICDAKVSSNRRCSLPSKLSEKEDRISYQRANSQDTSQIATDALQSYTPKKLPKANRSKNQSAEFHEENSNSNEKVTHASNVQQSCTTKNPNTKGKSSELVAAFHKEKLNLVEKDSYVTTENQQSPTDLKKPKKDEQDNCHSLKVPKKQIDFNERDSSNKDLQSCTKKLCKENVRKHIPTELSKQTSFDEDISAIVTCQNKNINENEKSALKDKDIELKKPSEVKQKSRSSIRMRRKTICCDLPLLADFKENKSKKQEIKKPGRRLTRSKSADSLYLPMRITRALSQELGFMKVSELPPDYSERGVSVRNHHNKKKQRIEETDEDSDVSSISYRSSSPEAKRVRMNKHIKDTDLPRIIPTVSVSTVRDPRLEKKYRSCSTSNQTKEPSESAACSSNLPHPTLLGPCKNAVCDKKSHSNCNLPSKERKCLMRQKDFLANVQGEASEKKKATLMEELLGSKKTISEKKNKQNESDYKKSIPWKPLLILVKSATTEHRTSTNEEQEQRTKSINKQRRISETQTSEIQASTENIKEMSETRQPTITTIDNKSDIYSNSSNNVDKQHETHVIVPQSCSDDNARKLTGRRLSLTKSNTDKLNRRHSINENEKNQNSTVSVNKSADVHNSSVGNKKMEEKKQSTSKPNLDKWTKFENYSDKNNINGKRTCSTDNANSSKTKMKKGVQQTSNKECTTKLIEEKQSEINANSDKSDEHYNNSMFLNVTNEKNENFLVHINETSGSTVTEKLRTSTVIEIPQETIGNLEINLLEPKTAHQSLHTETTILQEAEVVKLTIMEASTTRKVKQTKTSDIIDLTIDDEGENETEMLKNVESINILTLSVFSNNKSETSNVVQKPDPPENCDDTSKPIQLSIPATTANKETNVEDIITSVEIIESPLPQDQNVATVPTPTSDDVLNSNNISEQTNESVSHCKNDQVPLDRPAVHQNMGSFTLEHQTPTCINPVMQQNIITPDVSLSKNQVPASSTVNVSQMPVTRNCIQSMGALQPNVAMDKRTPPQQIMYNQHVGTESSTLVELLHSGNNVPLTTENAGRDIPSVPPNTFLGINQSINTNVCRPANNPTIIGSYNNQFVGSRNRPSYRALDYKKFVDELGTSMLLYIKTNMCVNKHYSECQRFALVEEGFRDTLLSILSAPVVIRNILADRFVKYFTTEQIMDVNSKMLFYYLDEHFYKLTKLRVNGLHIIRCLLSISSTMRHRYPTFIAVNSFYASTNQLFSEMLQQMEYQRTDRNPSQHCPSNIRSMNGMAQQSGKRTTNLMTSIQKSIFYKQCEYYRLFHQSIENELRKTQQLQPMMQINVNQQRQPTSQQCVTQVRNQSLAMQHLSSGSVELNATGQRICSQNNTNHTSSNTLLPLQSLQQQVNNVRLQHMDNVNRKSCDNTSSNTPCVPNVNINSLAEEQTTNRVIIQNFVQQQNTLNHDVNISPNGPSLQQQQNTQNRIFAPIFNPPTENQNIPNTETHLQPSSQRSVTSAHHFTYPNDNFRVRLPKYTSPNTTVTTEPSTNQQSTLPSNESSSGECATSVVNENSLKDNQSVKDSNNDNQDKKTNIDTISVNTNNSEDEIIDVDQWFINRMSSEEIIDLDNYIDLSDMKAEEDFIGSSIKTDNQNEVDYLLSQNQQTLSDPIPRNPSVDSGVGSPPRQINNWPLHQDLCLRTRK</sequence>
<name>A0A8K0GEL5_IGNLU</name>